<comment type="caution">
    <text evidence="1">The sequence shown here is derived from an EMBL/GenBank/DDBJ whole genome shotgun (WGS) entry which is preliminary data.</text>
</comment>
<dbReference type="RefSeq" id="WP_004589896.1">
    <property type="nucleotide sequence ID" value="NZ_APMM01000007.1"/>
</dbReference>
<dbReference type="OrthoDB" id="185087at2157"/>
<dbReference type="AlphaFoldDB" id="N6VU02"/>
<dbReference type="Proteomes" id="UP000053695">
    <property type="component" value="Unassembled WGS sequence"/>
</dbReference>
<dbReference type="STRING" id="1069083.GCA_000371805_00814"/>
<dbReference type="Pfam" id="PF04007">
    <property type="entry name" value="DUF354"/>
    <property type="match status" value="1"/>
</dbReference>
<dbReference type="EMBL" id="APMM01000007">
    <property type="protein sequence ID" value="ENN96656.1"/>
    <property type="molecule type" value="Genomic_DNA"/>
</dbReference>
<gene>
    <name evidence="1" type="ORF">J422_01141</name>
</gene>
<evidence type="ECO:0000313" key="1">
    <source>
        <dbReference type="EMBL" id="ENN96656.1"/>
    </source>
</evidence>
<reference evidence="1 2" key="1">
    <citation type="journal article" date="2013" name="Genome Announc.">
        <title>Draft Genome Sequence of a Highly Flagellated, Fast-Swimming Archaeon, Methanocaldococcus villosus Strain KIN24-T80 (DSM 22612).</title>
        <authorList>
            <person name="Thennarasu S."/>
            <person name="Polireddy D."/>
            <person name="Antony A."/>
            <person name="Yada M.R."/>
            <person name="Algarawi S."/>
            <person name="Sivakumar N."/>
        </authorList>
    </citation>
    <scope>NUCLEOTIDE SEQUENCE [LARGE SCALE GENOMIC DNA]</scope>
    <source>
        <strain evidence="1 2">KIN24-T80</strain>
    </source>
</reference>
<accession>N6VU02</accession>
<sequence>MSVWIDLTNAPHVHFFIQLIRKLEREGIDYFITYRMSKHLKELINLYNIPAICVGKHGKDIKDKLIQYANRVKKLSKIISKINPKVAVAKHSVELPRVAFGLNIKTIFVVDNEYAEAQNRLTLPLVDKIIKPIPTNKWLLEKYGGREFLEFDGVCEMANVNARLKNIDHNILKRLNISNDKPIIIMRPCPNSSYCNEKDILPEIIKEIKKRFDCYIIAFPRTKKQEILYKKLNTIVPKTLDNISLLYHSNAMIGAGGTMNRESAIIGITTVSCYPKELLGVDKYLIEKGRMIHTFDISEIIDYLENNLDKRKKVLKLEDPTEMIFKEICKVIE</sequence>
<organism evidence="1 2">
    <name type="scientific">Methanocaldococcus villosus KIN24-T80</name>
    <dbReference type="NCBI Taxonomy" id="1069083"/>
    <lineage>
        <taxon>Archaea</taxon>
        <taxon>Methanobacteriati</taxon>
        <taxon>Methanobacteriota</taxon>
        <taxon>Methanomada group</taxon>
        <taxon>Methanococci</taxon>
        <taxon>Methanococcales</taxon>
        <taxon>Methanocaldococcaceae</taxon>
        <taxon>Methanocaldococcus</taxon>
    </lineage>
</organism>
<evidence type="ECO:0000313" key="2">
    <source>
        <dbReference type="Proteomes" id="UP000053695"/>
    </source>
</evidence>
<keyword evidence="2" id="KW-1185">Reference proteome</keyword>
<proteinExistence type="predicted"/>
<dbReference type="PATRIC" id="fig|1069083.5.peg.223"/>
<dbReference type="InterPro" id="IPR007152">
    <property type="entry name" value="DUF354"/>
</dbReference>
<dbReference type="PANTHER" id="PTHR39662:SF1">
    <property type="entry name" value="DUF354 DOMAIN-CONTAINING PROTEIN"/>
    <property type="match status" value="1"/>
</dbReference>
<dbReference type="PIRSF" id="PIRSF005357">
    <property type="entry name" value="UCP005357"/>
    <property type="match status" value="1"/>
</dbReference>
<dbReference type="PANTHER" id="PTHR39662">
    <property type="entry name" value="DUF354 DOMAIN-CONTAINING PROTEIN-RELATED"/>
    <property type="match status" value="1"/>
</dbReference>
<protein>
    <recommendedName>
        <fullName evidence="3">DUF354 domain-containing protein</fullName>
    </recommendedName>
</protein>
<dbReference type="SUPFAM" id="SSF53756">
    <property type="entry name" value="UDP-Glycosyltransferase/glycogen phosphorylase"/>
    <property type="match status" value="1"/>
</dbReference>
<evidence type="ECO:0008006" key="3">
    <source>
        <dbReference type="Google" id="ProtNLM"/>
    </source>
</evidence>
<name>N6VU02_9EURY</name>